<evidence type="ECO:0000313" key="2">
    <source>
        <dbReference type="RefSeq" id="XP_075099010.1"/>
    </source>
</evidence>
<dbReference type="RefSeq" id="XP_075099010.1">
    <property type="nucleotide sequence ID" value="XM_075242909.1"/>
</dbReference>
<protein>
    <submittedName>
        <fullName evidence="2">Uncharacterized protein LOC142175903</fullName>
    </submittedName>
</protein>
<reference evidence="2" key="2">
    <citation type="submission" date="2025-08" db="UniProtKB">
        <authorList>
            <consortium name="RefSeq"/>
        </authorList>
    </citation>
    <scope>IDENTIFICATION</scope>
    <source>
        <tissue evidence="2">Leaf</tissue>
    </source>
</reference>
<proteinExistence type="predicted"/>
<gene>
    <name evidence="2" type="primary">LOC142175903</name>
</gene>
<sequence length="543" mass="61739">MSFTYKGKFYLLKGVSEECKFSSTKVVNKMNGNDVQLFMLQVLFTESALQLTNQLNALHLPQEFQTPVVIEELLSQYHQVFAEPTALPPQRDIIEKLVKDMLQQGVIQYSNSPFASHVVLVGKKDGSWRLCVDYMELNQYTVKDKIPIPIIDDLLDELARTVVFSKINLRSALTTSPVLALPDYSTPFVVETDASGTCIGAVLIQHGHPIAFISKGLAPRHLALSVYERELLALVFALTKWSHYLLGQYFVVKIDQKGFEYKKGKENVVTDSLSRINGAELMSLMISSVQAELWHEIIAGDRDPIFISSFWKEFLSAQGVTLQTSTAYHPQTDGQSEVLNGCLETYSRCFCTDSLIDWGAFLSIAEWWYNSSPHSAIQTSPFELLYGYPPLIHLPYLLGDSFVDVVKDIILVREFKFQLAKFHLCRAQRRMQAQTNSHRSDKEFQVGDWVFVKLQPYRQSTLSISSYHKLTFKYFAPYPIIERVGLVAYKLLLPPKVQIYPILHISQLKFCYDLPTKIVHPPILNLVSPLCPLPEAVLGRRLN</sequence>
<keyword evidence="1" id="KW-1185">Reference proteome</keyword>
<dbReference type="Proteomes" id="UP000790787">
    <property type="component" value="Chromosome 22"/>
</dbReference>
<evidence type="ECO:0000313" key="1">
    <source>
        <dbReference type="Proteomes" id="UP000790787"/>
    </source>
</evidence>
<name>A0AC58TP74_TOBAC</name>
<accession>A0AC58TP74</accession>
<reference evidence="1" key="1">
    <citation type="journal article" date="2014" name="Nat. Commun.">
        <title>The tobacco genome sequence and its comparison with those of tomato and potato.</title>
        <authorList>
            <person name="Sierro N."/>
            <person name="Battey J.N."/>
            <person name="Ouadi S."/>
            <person name="Bakaher N."/>
            <person name="Bovet L."/>
            <person name="Willig A."/>
            <person name="Goepfert S."/>
            <person name="Peitsch M.C."/>
            <person name="Ivanov N.V."/>
        </authorList>
    </citation>
    <scope>NUCLEOTIDE SEQUENCE [LARGE SCALE GENOMIC DNA]</scope>
</reference>
<organism evidence="1 2">
    <name type="scientific">Nicotiana tabacum</name>
    <name type="common">Common tobacco</name>
    <dbReference type="NCBI Taxonomy" id="4097"/>
    <lineage>
        <taxon>Eukaryota</taxon>
        <taxon>Viridiplantae</taxon>
        <taxon>Streptophyta</taxon>
        <taxon>Embryophyta</taxon>
        <taxon>Tracheophyta</taxon>
        <taxon>Spermatophyta</taxon>
        <taxon>Magnoliopsida</taxon>
        <taxon>eudicotyledons</taxon>
        <taxon>Gunneridae</taxon>
        <taxon>Pentapetalae</taxon>
        <taxon>asterids</taxon>
        <taxon>lamiids</taxon>
        <taxon>Solanales</taxon>
        <taxon>Solanaceae</taxon>
        <taxon>Nicotianoideae</taxon>
        <taxon>Nicotianeae</taxon>
        <taxon>Nicotiana</taxon>
    </lineage>
</organism>